<evidence type="ECO:0000313" key="1">
    <source>
        <dbReference type="EMBL" id="KAK7677655.1"/>
    </source>
</evidence>
<accession>A0AAW0F9A4</accession>
<gene>
    <name evidence="1" type="ORF">QCA50_019346</name>
</gene>
<protein>
    <submittedName>
        <fullName evidence="1">Uncharacterized protein</fullName>
    </submittedName>
</protein>
<dbReference type="Proteomes" id="UP001385951">
    <property type="component" value="Unassembled WGS sequence"/>
</dbReference>
<comment type="caution">
    <text evidence="1">The sequence shown here is derived from an EMBL/GenBank/DDBJ whole genome shotgun (WGS) entry which is preliminary data.</text>
</comment>
<reference evidence="1 2" key="1">
    <citation type="submission" date="2022-09" db="EMBL/GenBank/DDBJ databases">
        <authorList>
            <person name="Palmer J.M."/>
        </authorList>
    </citation>
    <scope>NUCLEOTIDE SEQUENCE [LARGE SCALE GENOMIC DNA]</scope>
    <source>
        <strain evidence="1 2">DSM 7382</strain>
    </source>
</reference>
<dbReference type="AlphaFoldDB" id="A0AAW0F9A4"/>
<name>A0AAW0F9A4_9APHY</name>
<evidence type="ECO:0000313" key="2">
    <source>
        <dbReference type="Proteomes" id="UP001385951"/>
    </source>
</evidence>
<organism evidence="1 2">
    <name type="scientific">Cerrena zonata</name>
    <dbReference type="NCBI Taxonomy" id="2478898"/>
    <lineage>
        <taxon>Eukaryota</taxon>
        <taxon>Fungi</taxon>
        <taxon>Dikarya</taxon>
        <taxon>Basidiomycota</taxon>
        <taxon>Agaricomycotina</taxon>
        <taxon>Agaricomycetes</taxon>
        <taxon>Polyporales</taxon>
        <taxon>Cerrenaceae</taxon>
        <taxon>Cerrena</taxon>
    </lineage>
</organism>
<sequence length="327" mass="36563">MVFVPFVSGWLVYFSNEHPVHKLPAEIKSHTLTFCDFPTLVGLYHDRSWRELVTKEVALSFTSTLSTLTHDPAAFRDMMRRTNSIISGQTALYFLLREVRPWKPASTDLLTTPTYFETALTFISGLPGASITYDSAVHNQHQLERTIPSLRMVRVTTPMAIFDITTSGEHSPFHPIAHYWSTLVMNALTADFVICAYPTLTFSRQGVIQFSHPPSPVIEKYKHCGFTLSTGRREAWDLTQSCSDFVACGSRDRYFGDKATLVFPIFAGVGDVDHSVMEKPDADVTTAWKLGGRPCGNAGCFVPSERVVITMTSPCGWKPGLTMVERH</sequence>
<keyword evidence="2" id="KW-1185">Reference proteome</keyword>
<dbReference type="EMBL" id="JASBNA010000084">
    <property type="protein sequence ID" value="KAK7677655.1"/>
    <property type="molecule type" value="Genomic_DNA"/>
</dbReference>
<proteinExistence type="predicted"/>